<keyword evidence="1" id="KW-0560">Oxidoreductase</keyword>
<dbReference type="Pfam" id="PF12867">
    <property type="entry name" value="DinB_2"/>
    <property type="match status" value="1"/>
</dbReference>
<evidence type="ECO:0000313" key="7">
    <source>
        <dbReference type="Proteomes" id="UP001329151"/>
    </source>
</evidence>
<comment type="pathway">
    <text evidence="3">Amino-acid biosynthesis; ergothioneine biosynthesis.</text>
</comment>
<dbReference type="InterPro" id="IPR034660">
    <property type="entry name" value="DinB/YfiT-like"/>
</dbReference>
<protein>
    <submittedName>
        <fullName evidence="6">Ergothioneine biosynthesis protein EgtB</fullName>
    </submittedName>
</protein>
<evidence type="ECO:0000256" key="3">
    <source>
        <dbReference type="ARBA" id="ARBA00037882"/>
    </source>
</evidence>
<dbReference type="Proteomes" id="UP001329151">
    <property type="component" value="Chromosome"/>
</dbReference>
<dbReference type="PANTHER" id="PTHR23150:SF36">
    <property type="entry name" value="HERCYNINE OXYGENASE"/>
    <property type="match status" value="1"/>
</dbReference>
<sequence length="430" mass="49085">MNPNLLQSSNPVSKNVQPKTLERASVWSRYRKVRALTESLAKPLSDEDQCVQAMADASPTKWHLGHTSWFFETVVLRQFWPELPVYDEQFLYLFNSYYESLGPRQPRPQRGLITRPSVAQVNAYRSYVDEHIHEFVHRCDASLWPQALQAIELGLNHEQQHQELILTDVKYLLHQNPFATEYCPEGEPFVFSPQPTSAVKPEWLHFAGGLHAIGHDIAHEVNHFCYDNETPRHSVYLYPFELANRLVTCGEYLAFIEDGGYQNPSHWLSEGWSAVQAGNWLAPLYWKQNTEGHWRVFTLHGEQPLDLNQPVAHVSYFEAAAFASWANARLPREAELEVAFGEEEGGKATGLQQAFGACWQWTCSSYDAYPGFKPFEGAVAEYNGKFMVGQLVLKGSSCVTPEGHSRASYRNFFPPSARWQFSGIRLARDL</sequence>
<accession>A0AA86IZN7</accession>
<dbReference type="InterPro" id="IPR005532">
    <property type="entry name" value="SUMF_dom"/>
</dbReference>
<dbReference type="NCBIfam" id="TIGR03440">
    <property type="entry name" value="egtB_TIGR03440"/>
    <property type="match status" value="1"/>
</dbReference>
<dbReference type="InterPro" id="IPR016187">
    <property type="entry name" value="CTDL_fold"/>
</dbReference>
<feature type="domain" description="DinB-like" evidence="5">
    <location>
        <begin position="30"/>
        <end position="165"/>
    </location>
</feature>
<proteinExistence type="predicted"/>
<reference evidence="6 7" key="1">
    <citation type="submission" date="2023-10" db="EMBL/GenBank/DDBJ databases">
        <title>Complete Genome Sequence of Limnobacter thiooxidans CS-K2T, Isolated from freshwater lake sediments in Bavaria, Germany.</title>
        <authorList>
            <person name="Naruki M."/>
            <person name="Watanabe A."/>
            <person name="Warashina T."/>
            <person name="Morita T."/>
            <person name="Arakawa K."/>
        </authorList>
    </citation>
    <scope>NUCLEOTIDE SEQUENCE [LARGE SCALE GENOMIC DNA]</scope>
    <source>
        <strain evidence="6 7">CS-K2</strain>
    </source>
</reference>
<dbReference type="PANTHER" id="PTHR23150">
    <property type="entry name" value="SULFATASE MODIFYING FACTOR 1, 2"/>
    <property type="match status" value="1"/>
</dbReference>
<dbReference type="AlphaFoldDB" id="A0AA86IZN7"/>
<dbReference type="SUPFAM" id="SSF56436">
    <property type="entry name" value="C-type lectin-like"/>
    <property type="match status" value="1"/>
</dbReference>
<keyword evidence="7" id="KW-1185">Reference proteome</keyword>
<keyword evidence="2" id="KW-0408">Iron</keyword>
<dbReference type="KEGG" id="lto:RGQ30_21150"/>
<name>A0AA86IZN7_9BURK</name>
<gene>
    <name evidence="6" type="primary">egtB_3</name>
    <name evidence="6" type="ORF">RGQ30_21150</name>
</gene>
<evidence type="ECO:0000256" key="1">
    <source>
        <dbReference type="ARBA" id="ARBA00023002"/>
    </source>
</evidence>
<dbReference type="InterPro" id="IPR051043">
    <property type="entry name" value="Sulfatase_Mod_Factor_Kinase"/>
</dbReference>
<evidence type="ECO:0000259" key="5">
    <source>
        <dbReference type="Pfam" id="PF12867"/>
    </source>
</evidence>
<evidence type="ECO:0000256" key="2">
    <source>
        <dbReference type="ARBA" id="ARBA00023004"/>
    </source>
</evidence>
<dbReference type="EMBL" id="AP028947">
    <property type="protein sequence ID" value="BET26614.1"/>
    <property type="molecule type" value="Genomic_DNA"/>
</dbReference>
<dbReference type="InterPro" id="IPR042095">
    <property type="entry name" value="SUMF_sf"/>
</dbReference>
<feature type="domain" description="Sulfatase-modifying factor enzyme-like" evidence="4">
    <location>
        <begin position="201"/>
        <end position="340"/>
    </location>
</feature>
<evidence type="ECO:0000313" key="6">
    <source>
        <dbReference type="EMBL" id="BET26614.1"/>
    </source>
</evidence>
<dbReference type="Gene3D" id="3.90.1580.10">
    <property type="entry name" value="paralog of FGE (formylglycine-generating enzyme)"/>
    <property type="match status" value="2"/>
</dbReference>
<organism evidence="6 7">
    <name type="scientific">Limnobacter thiooxidans</name>
    <dbReference type="NCBI Taxonomy" id="131080"/>
    <lineage>
        <taxon>Bacteria</taxon>
        <taxon>Pseudomonadati</taxon>
        <taxon>Pseudomonadota</taxon>
        <taxon>Betaproteobacteria</taxon>
        <taxon>Burkholderiales</taxon>
        <taxon>Burkholderiaceae</taxon>
        <taxon>Limnobacter</taxon>
    </lineage>
</organism>
<dbReference type="InterPro" id="IPR024775">
    <property type="entry name" value="DinB-like"/>
</dbReference>
<dbReference type="Pfam" id="PF03781">
    <property type="entry name" value="FGE-sulfatase"/>
    <property type="match status" value="1"/>
</dbReference>
<evidence type="ECO:0000259" key="4">
    <source>
        <dbReference type="Pfam" id="PF03781"/>
    </source>
</evidence>
<dbReference type="GO" id="GO:0052699">
    <property type="term" value="P:ergothioneine biosynthetic process"/>
    <property type="evidence" value="ECO:0007669"/>
    <property type="project" value="InterPro"/>
</dbReference>
<dbReference type="SUPFAM" id="SSF109854">
    <property type="entry name" value="DinB/YfiT-like putative metalloenzymes"/>
    <property type="match status" value="1"/>
</dbReference>
<dbReference type="InterPro" id="IPR017806">
    <property type="entry name" value="EgtB"/>
</dbReference>